<dbReference type="PANTHER" id="PTHR46797">
    <property type="entry name" value="HTH-TYPE TRANSCRIPTIONAL REGULATOR"/>
    <property type="match status" value="1"/>
</dbReference>
<dbReference type="SUPFAM" id="SSF51182">
    <property type="entry name" value="RmlC-like cupins"/>
    <property type="match status" value="1"/>
</dbReference>
<name>A0A017RWI1_9CLOT</name>
<keyword evidence="4" id="KW-1185">Reference proteome</keyword>
<organism evidence="3 4">
    <name type="scientific">Fervidicella metallireducens AeB</name>
    <dbReference type="NCBI Taxonomy" id="1403537"/>
    <lineage>
        <taxon>Bacteria</taxon>
        <taxon>Bacillati</taxon>
        <taxon>Bacillota</taxon>
        <taxon>Clostridia</taxon>
        <taxon>Eubacteriales</taxon>
        <taxon>Clostridiaceae</taxon>
        <taxon>Fervidicella</taxon>
    </lineage>
</organism>
<dbReference type="InterPro" id="IPR050807">
    <property type="entry name" value="TransReg_Diox_bact_type"/>
</dbReference>
<dbReference type="CDD" id="cd00093">
    <property type="entry name" value="HTH_XRE"/>
    <property type="match status" value="1"/>
</dbReference>
<sequence>MKIGEKIKTLRIKNGLTQEELAARCELSKGFISQLERDLTSPSIATLVDILESLGTNINDFFNEKIEEKIVFSKEDVFVKENPDSGNEIHWIVPNSQKNLMEPILIHLNGGGSSAQEEPHEGEEFGYVLCGTIYVHLGNKKYRVKKGESFYFKPTLTHYISNEGRTKAEVLWICTPPSF</sequence>
<dbReference type="InterPro" id="IPR014710">
    <property type="entry name" value="RmlC-like_jellyroll"/>
</dbReference>
<dbReference type="InterPro" id="IPR001387">
    <property type="entry name" value="Cro/C1-type_HTH"/>
</dbReference>
<evidence type="ECO:0000313" key="4">
    <source>
        <dbReference type="Proteomes" id="UP000019681"/>
    </source>
</evidence>
<proteinExistence type="predicted"/>
<gene>
    <name evidence="3" type="ORF">Q428_03950</name>
</gene>
<evidence type="ECO:0000256" key="1">
    <source>
        <dbReference type="ARBA" id="ARBA00023125"/>
    </source>
</evidence>
<dbReference type="PANTHER" id="PTHR46797:SF2">
    <property type="entry name" value="TRANSCRIPTIONAL REGULATOR"/>
    <property type="match status" value="1"/>
</dbReference>
<comment type="caution">
    <text evidence="3">The sequence shown here is derived from an EMBL/GenBank/DDBJ whole genome shotgun (WGS) entry which is preliminary data.</text>
</comment>
<dbReference type="Proteomes" id="UP000019681">
    <property type="component" value="Unassembled WGS sequence"/>
</dbReference>
<dbReference type="GO" id="GO:0005829">
    <property type="term" value="C:cytosol"/>
    <property type="evidence" value="ECO:0007669"/>
    <property type="project" value="TreeGrafter"/>
</dbReference>
<dbReference type="Pfam" id="PF01381">
    <property type="entry name" value="HTH_3"/>
    <property type="match status" value="1"/>
</dbReference>
<dbReference type="EMBL" id="AZQP01000008">
    <property type="protein sequence ID" value="EYE89113.1"/>
    <property type="molecule type" value="Genomic_DNA"/>
</dbReference>
<dbReference type="CDD" id="cd02209">
    <property type="entry name" value="cupin_XRE_C"/>
    <property type="match status" value="1"/>
</dbReference>
<dbReference type="SUPFAM" id="SSF47413">
    <property type="entry name" value="lambda repressor-like DNA-binding domains"/>
    <property type="match status" value="1"/>
</dbReference>
<dbReference type="InterPro" id="IPR010982">
    <property type="entry name" value="Lambda_DNA-bd_dom_sf"/>
</dbReference>
<dbReference type="STRING" id="1403537.Q428_03950"/>
<dbReference type="AlphaFoldDB" id="A0A017RWI1"/>
<evidence type="ECO:0000259" key="2">
    <source>
        <dbReference type="PROSITE" id="PS50943"/>
    </source>
</evidence>
<dbReference type="SMART" id="SM00530">
    <property type="entry name" value="HTH_XRE"/>
    <property type="match status" value="1"/>
</dbReference>
<dbReference type="PROSITE" id="PS50943">
    <property type="entry name" value="HTH_CROC1"/>
    <property type="match status" value="1"/>
</dbReference>
<dbReference type="OrthoDB" id="9814553at2"/>
<dbReference type="RefSeq" id="WP_035378359.1">
    <property type="nucleotide sequence ID" value="NZ_AZQP01000008.1"/>
</dbReference>
<dbReference type="InterPro" id="IPR013096">
    <property type="entry name" value="Cupin_2"/>
</dbReference>
<dbReference type="Gene3D" id="2.60.120.10">
    <property type="entry name" value="Jelly Rolls"/>
    <property type="match status" value="1"/>
</dbReference>
<evidence type="ECO:0000313" key="3">
    <source>
        <dbReference type="EMBL" id="EYE89113.1"/>
    </source>
</evidence>
<dbReference type="Pfam" id="PF07883">
    <property type="entry name" value="Cupin_2"/>
    <property type="match status" value="1"/>
</dbReference>
<dbReference type="GO" id="GO:0003700">
    <property type="term" value="F:DNA-binding transcription factor activity"/>
    <property type="evidence" value="ECO:0007669"/>
    <property type="project" value="TreeGrafter"/>
</dbReference>
<accession>A0A017RWI1</accession>
<keyword evidence="1" id="KW-0238">DNA-binding</keyword>
<dbReference type="GO" id="GO:0003677">
    <property type="term" value="F:DNA binding"/>
    <property type="evidence" value="ECO:0007669"/>
    <property type="project" value="UniProtKB-KW"/>
</dbReference>
<dbReference type="Gene3D" id="1.10.260.40">
    <property type="entry name" value="lambda repressor-like DNA-binding domains"/>
    <property type="match status" value="1"/>
</dbReference>
<reference evidence="3 4" key="1">
    <citation type="journal article" date="2014" name="Genome Announc.">
        <title>Draft Genome Sequence of Fervidicella metallireducens Strain AeBT, an Iron-Reducing Thermoanaerobe from the Great Artesian Basin.</title>
        <authorList>
            <person name="Patel B.K."/>
        </authorList>
    </citation>
    <scope>NUCLEOTIDE SEQUENCE [LARGE SCALE GENOMIC DNA]</scope>
    <source>
        <strain evidence="3 4">AeB</strain>
    </source>
</reference>
<feature type="domain" description="HTH cro/C1-type" evidence="2">
    <location>
        <begin position="7"/>
        <end position="61"/>
    </location>
</feature>
<dbReference type="InterPro" id="IPR011051">
    <property type="entry name" value="RmlC_Cupin_sf"/>
</dbReference>
<protein>
    <submittedName>
        <fullName evidence="3">Cro/Cl family transcriptional regulator</fullName>
    </submittedName>
</protein>